<dbReference type="InterPro" id="IPR018739">
    <property type="entry name" value="DUF2281"/>
</dbReference>
<gene>
    <name evidence="2" type="ORF">Thiowin_01452</name>
</gene>
<dbReference type="Proteomes" id="UP001432180">
    <property type="component" value="Chromosome"/>
</dbReference>
<sequence length="71" mass="8178">MEQAELLETLEQLPVAKQAEVLDFARFLVERARKDSVAPKTLRESSLAQWINQPLNVKDFQPLTREEANAR</sequence>
<evidence type="ECO:0000313" key="2">
    <source>
        <dbReference type="EMBL" id="WPL16496.1"/>
    </source>
</evidence>
<keyword evidence="3" id="KW-1185">Reference proteome</keyword>
<evidence type="ECO:0000313" key="3">
    <source>
        <dbReference type="Proteomes" id="UP001432180"/>
    </source>
</evidence>
<feature type="domain" description="DUF2281" evidence="1">
    <location>
        <begin position="5"/>
        <end position="44"/>
    </location>
</feature>
<name>A0ABZ0S8N0_9GAMM</name>
<accession>A0ABZ0S8N0</accession>
<proteinExistence type="predicted"/>
<organism evidence="2 3">
    <name type="scientific">Thiorhodovibrio winogradskyi</name>
    <dbReference type="NCBI Taxonomy" id="77007"/>
    <lineage>
        <taxon>Bacteria</taxon>
        <taxon>Pseudomonadati</taxon>
        <taxon>Pseudomonadota</taxon>
        <taxon>Gammaproteobacteria</taxon>
        <taxon>Chromatiales</taxon>
        <taxon>Chromatiaceae</taxon>
        <taxon>Thiorhodovibrio</taxon>
    </lineage>
</organism>
<dbReference type="RefSeq" id="WP_328987044.1">
    <property type="nucleotide sequence ID" value="NZ_CP121472.1"/>
</dbReference>
<dbReference type="EMBL" id="CP121472">
    <property type="protein sequence ID" value="WPL16496.1"/>
    <property type="molecule type" value="Genomic_DNA"/>
</dbReference>
<protein>
    <recommendedName>
        <fullName evidence="1">DUF2281 domain-containing protein</fullName>
    </recommendedName>
</protein>
<evidence type="ECO:0000259" key="1">
    <source>
        <dbReference type="Pfam" id="PF10047"/>
    </source>
</evidence>
<dbReference type="Pfam" id="PF10047">
    <property type="entry name" value="DUF2281"/>
    <property type="match status" value="1"/>
</dbReference>
<reference evidence="2 3" key="1">
    <citation type="journal article" date="2023" name="Microorganisms">
        <title>Thiorhodovibrio frisius and Trv. litoralis spp. nov., Two Novel Members from a Clade of Fastidious Purple Sulfur Bacteria That Exhibit Unique Red-Shifted Light-Harvesting Capabilities.</title>
        <authorList>
            <person name="Methner A."/>
            <person name="Kuzyk S.B."/>
            <person name="Petersen J."/>
            <person name="Bauer S."/>
            <person name="Brinkmann H."/>
            <person name="Sichau K."/>
            <person name="Wanner G."/>
            <person name="Wolf J."/>
            <person name="Neumann-Schaal M."/>
            <person name="Henke P."/>
            <person name="Tank M."/>
            <person name="Sproer C."/>
            <person name="Bunk B."/>
            <person name="Overmann J."/>
        </authorList>
    </citation>
    <scope>NUCLEOTIDE SEQUENCE [LARGE SCALE GENOMIC DNA]</scope>
    <source>
        <strain evidence="2 3">DSM 6702</strain>
    </source>
</reference>